<dbReference type="GO" id="GO:0016757">
    <property type="term" value="F:glycosyltransferase activity"/>
    <property type="evidence" value="ECO:0007669"/>
    <property type="project" value="InterPro"/>
</dbReference>
<accession>A0A1T5BMU3</accession>
<organism evidence="3 4">
    <name type="scientific">Sphingobacterium nematocida</name>
    <dbReference type="NCBI Taxonomy" id="1513896"/>
    <lineage>
        <taxon>Bacteria</taxon>
        <taxon>Pseudomonadati</taxon>
        <taxon>Bacteroidota</taxon>
        <taxon>Sphingobacteriia</taxon>
        <taxon>Sphingobacteriales</taxon>
        <taxon>Sphingobacteriaceae</taxon>
        <taxon>Sphingobacterium</taxon>
    </lineage>
</organism>
<protein>
    <submittedName>
        <fullName evidence="3">Glycosyltransferase involved in cell wall bisynthesis</fullName>
    </submittedName>
</protein>
<dbReference type="InterPro" id="IPR028098">
    <property type="entry name" value="Glyco_trans_4-like_N"/>
</dbReference>
<dbReference type="Proteomes" id="UP000190150">
    <property type="component" value="Unassembled WGS sequence"/>
</dbReference>
<evidence type="ECO:0000259" key="1">
    <source>
        <dbReference type="Pfam" id="PF00534"/>
    </source>
</evidence>
<dbReference type="AlphaFoldDB" id="A0A1T5BMU3"/>
<feature type="domain" description="Glycosyltransferase subfamily 4-like N-terminal" evidence="2">
    <location>
        <begin position="15"/>
        <end position="178"/>
    </location>
</feature>
<evidence type="ECO:0000313" key="3">
    <source>
        <dbReference type="EMBL" id="SKB48183.1"/>
    </source>
</evidence>
<dbReference type="EMBL" id="FUZF01000002">
    <property type="protein sequence ID" value="SKB48183.1"/>
    <property type="molecule type" value="Genomic_DNA"/>
</dbReference>
<sequence>MKNKLFFVINNLHSGGAERVLSILANEFSKQGLSVFILCLNEAEPGYQISPQVKMINLLEKRRKENIFNRIKYALLIFLRLSKLLIKEKPTCVISFMTTANLWTGLACSLIKTPFIVSERTTPDHTINSFNFFLKRISYVIYKKSKAVVIPAKGIEDCIRNHKSFKRLNNFKIIRNPLNVFKSPSAKPVNSKKFILGVGRLSYIKGFDQLIEAYSKIKADDVDLLIVGGGSEYENLSNLIEKLGIQNRAKLIGPKDNLQDYYNQAELFVLPSRNEGYPNALIEAMSFGCPCIAMDCEFGPSEIIENEANGILIEANNIGKLTSAMDNLLADESLRVKVASNAQLINQINSIENILPKWKDLILHNA</sequence>
<gene>
    <name evidence="3" type="ORF">SAMN05660841_00790</name>
</gene>
<dbReference type="OrthoDB" id="9811239at2"/>
<dbReference type="Gene3D" id="3.40.50.2000">
    <property type="entry name" value="Glycogen Phosphorylase B"/>
    <property type="match status" value="2"/>
</dbReference>
<dbReference type="SUPFAM" id="SSF53756">
    <property type="entry name" value="UDP-Glycosyltransferase/glycogen phosphorylase"/>
    <property type="match status" value="1"/>
</dbReference>
<evidence type="ECO:0000313" key="4">
    <source>
        <dbReference type="Proteomes" id="UP000190150"/>
    </source>
</evidence>
<name>A0A1T5BMU3_9SPHI</name>
<reference evidence="4" key="1">
    <citation type="submission" date="2017-02" db="EMBL/GenBank/DDBJ databases">
        <authorList>
            <person name="Varghese N."/>
            <person name="Submissions S."/>
        </authorList>
    </citation>
    <scope>NUCLEOTIDE SEQUENCE [LARGE SCALE GENOMIC DNA]</scope>
    <source>
        <strain evidence="4">DSM 24091</strain>
    </source>
</reference>
<keyword evidence="4" id="KW-1185">Reference proteome</keyword>
<feature type="domain" description="Glycosyl transferase family 1" evidence="1">
    <location>
        <begin position="189"/>
        <end position="343"/>
    </location>
</feature>
<keyword evidence="3" id="KW-0808">Transferase</keyword>
<dbReference type="Pfam" id="PF13439">
    <property type="entry name" value="Glyco_transf_4"/>
    <property type="match status" value="1"/>
</dbReference>
<dbReference type="PANTHER" id="PTHR12526">
    <property type="entry name" value="GLYCOSYLTRANSFERASE"/>
    <property type="match status" value="1"/>
</dbReference>
<dbReference type="CDD" id="cd03820">
    <property type="entry name" value="GT4_AmsD-like"/>
    <property type="match status" value="1"/>
</dbReference>
<evidence type="ECO:0000259" key="2">
    <source>
        <dbReference type="Pfam" id="PF13439"/>
    </source>
</evidence>
<proteinExistence type="predicted"/>
<dbReference type="PANTHER" id="PTHR12526:SF630">
    <property type="entry name" value="GLYCOSYLTRANSFERASE"/>
    <property type="match status" value="1"/>
</dbReference>
<dbReference type="InterPro" id="IPR001296">
    <property type="entry name" value="Glyco_trans_1"/>
</dbReference>
<dbReference type="RefSeq" id="WP_079641396.1">
    <property type="nucleotide sequence ID" value="NZ_FUZF01000002.1"/>
</dbReference>
<dbReference type="Pfam" id="PF00534">
    <property type="entry name" value="Glycos_transf_1"/>
    <property type="match status" value="1"/>
</dbReference>
<dbReference type="STRING" id="1513896.SAMN05660841_00790"/>